<feature type="coiled-coil region" evidence="1">
    <location>
        <begin position="72"/>
        <end position="99"/>
    </location>
</feature>
<name>A0A6B7ZEQ2_9CAUD</name>
<keyword evidence="3" id="KW-1185">Reference proteome</keyword>
<evidence type="ECO:0000256" key="1">
    <source>
        <dbReference type="SAM" id="Coils"/>
    </source>
</evidence>
<evidence type="ECO:0000313" key="2">
    <source>
        <dbReference type="EMBL" id="QGH71967.1"/>
    </source>
</evidence>
<organism evidence="2 3">
    <name type="scientific">Klebsiella phage N1M2</name>
    <dbReference type="NCBI Taxonomy" id="2664939"/>
    <lineage>
        <taxon>Viruses</taxon>
        <taxon>Duplodnaviria</taxon>
        <taxon>Heunggongvirae</taxon>
        <taxon>Uroviricota</taxon>
        <taxon>Caudoviricetes</taxon>
        <taxon>Chimalliviridae</taxon>
        <taxon>Nimduovirus</taxon>
        <taxon>Nimduovirus N1M2</taxon>
    </lineage>
</organism>
<gene>
    <name evidence="2" type="ORF">N1M2_104</name>
</gene>
<dbReference type="Proteomes" id="UP000464669">
    <property type="component" value="Segment"/>
</dbReference>
<protein>
    <submittedName>
        <fullName evidence="2">Uncharacterized protein</fullName>
    </submittedName>
</protein>
<accession>A0A6B7ZEQ2</accession>
<dbReference type="EMBL" id="MN642089">
    <property type="protein sequence ID" value="QGH71967.1"/>
    <property type="molecule type" value="Genomic_DNA"/>
</dbReference>
<proteinExistence type="predicted"/>
<keyword evidence="1" id="KW-0175">Coiled coil</keyword>
<sequence length="220" mass="23509">MSRNIKYLGSNCKPVTTETVESKQTNQLNSSKEIKMENVQTAAIELNTTVEAVETAQPETIEVTAPTNNQPVEEKDMNIETKEDKLKEAAQIASEVRTRNVNWHAVSASAVIAGVAVGSRLIVENKTTEENHSALEIVGRVAAVSTVAAGMSFVTQKLAPSIANNDSYNLMTTATIANGLSVADAFFGDDLVAMMNGAGAKVTETVTEMFNKEEAAELEA</sequence>
<reference evidence="2 3" key="1">
    <citation type="submission" date="2019-11" db="EMBL/GenBank/DDBJ databases">
        <authorList>
            <person name="Lewis R."/>
            <person name="Clooney A.G."/>
            <person name="Stockdale S.R."/>
            <person name="Buttimer C."/>
            <person name="Draper L.A."/>
            <person name="Ross R.P."/>
            <person name="Hill C."/>
        </authorList>
    </citation>
    <scope>NUCLEOTIDE SEQUENCE [LARGE SCALE GENOMIC DNA]</scope>
</reference>
<evidence type="ECO:0000313" key="3">
    <source>
        <dbReference type="Proteomes" id="UP000464669"/>
    </source>
</evidence>